<evidence type="ECO:0000313" key="1">
    <source>
        <dbReference type="EMBL" id="MFC0677440.1"/>
    </source>
</evidence>
<evidence type="ECO:0000313" key="2">
    <source>
        <dbReference type="Proteomes" id="UP001589896"/>
    </source>
</evidence>
<sequence>MTQRWSYQVIEIKPGLLGRFKPEVVQEELNRQGLQGWQLVNLVVSSPMSPAIAVFKKAT</sequence>
<protein>
    <submittedName>
        <fullName evidence="1">DUF4177 domain-containing protein</fullName>
    </submittedName>
</protein>
<dbReference type="RefSeq" id="WP_386665927.1">
    <property type="nucleotide sequence ID" value="NZ_JBHLTG010000001.1"/>
</dbReference>
<dbReference type="EMBL" id="JBHLTG010000001">
    <property type="protein sequence ID" value="MFC0677440.1"/>
    <property type="molecule type" value="Genomic_DNA"/>
</dbReference>
<dbReference type="Pfam" id="PF13783">
    <property type="entry name" value="DUF4177"/>
    <property type="match status" value="1"/>
</dbReference>
<name>A0ABV6RKD0_9GAMM</name>
<proteinExistence type="predicted"/>
<organism evidence="1 2">
    <name type="scientific">Lysobacter korlensis</name>
    <dbReference type="NCBI Taxonomy" id="553636"/>
    <lineage>
        <taxon>Bacteria</taxon>
        <taxon>Pseudomonadati</taxon>
        <taxon>Pseudomonadota</taxon>
        <taxon>Gammaproteobacteria</taxon>
        <taxon>Lysobacterales</taxon>
        <taxon>Lysobacteraceae</taxon>
        <taxon>Lysobacter</taxon>
    </lineage>
</organism>
<reference evidence="1 2" key="1">
    <citation type="submission" date="2024-09" db="EMBL/GenBank/DDBJ databases">
        <authorList>
            <person name="Sun Q."/>
            <person name="Mori K."/>
        </authorList>
    </citation>
    <scope>NUCLEOTIDE SEQUENCE [LARGE SCALE GENOMIC DNA]</scope>
    <source>
        <strain evidence="1 2">KCTC 23076</strain>
    </source>
</reference>
<dbReference type="Proteomes" id="UP001589896">
    <property type="component" value="Unassembled WGS sequence"/>
</dbReference>
<dbReference type="InterPro" id="IPR025234">
    <property type="entry name" value="YjzH-like"/>
</dbReference>
<accession>A0ABV6RKD0</accession>
<gene>
    <name evidence="1" type="ORF">ACFFGH_06180</name>
</gene>
<keyword evidence="2" id="KW-1185">Reference proteome</keyword>
<comment type="caution">
    <text evidence="1">The sequence shown here is derived from an EMBL/GenBank/DDBJ whole genome shotgun (WGS) entry which is preliminary data.</text>
</comment>